<evidence type="ECO:0000313" key="1">
    <source>
        <dbReference type="EMBL" id="KAK7293632.1"/>
    </source>
</evidence>
<dbReference type="Proteomes" id="UP001359559">
    <property type="component" value="Unassembled WGS sequence"/>
</dbReference>
<accession>A0AAN9J7J9</accession>
<dbReference type="PANTHER" id="PTHR34946">
    <property type="entry name" value="OS03G0310200 PROTEIN"/>
    <property type="match status" value="1"/>
</dbReference>
<dbReference type="GO" id="GO:0009630">
    <property type="term" value="P:gravitropism"/>
    <property type="evidence" value="ECO:0007669"/>
    <property type="project" value="TreeGrafter"/>
</dbReference>
<comment type="caution">
    <text evidence="1">The sequence shown here is derived from an EMBL/GenBank/DDBJ whole genome shotgun (WGS) entry which is preliminary data.</text>
</comment>
<dbReference type="EMBL" id="JAYKXN010000004">
    <property type="protein sequence ID" value="KAK7293632.1"/>
    <property type="molecule type" value="Genomic_DNA"/>
</dbReference>
<sequence>MQKGGNHQRLAMAETAYAKGEITKDWPWQRGIRKQVQAELAKPEDLRKQAIRKTTNTLIEITCQACKQQFQSSTFGVSSEETLM</sequence>
<proteinExistence type="predicted"/>
<organism evidence="1 2">
    <name type="scientific">Clitoria ternatea</name>
    <name type="common">Butterfly pea</name>
    <dbReference type="NCBI Taxonomy" id="43366"/>
    <lineage>
        <taxon>Eukaryota</taxon>
        <taxon>Viridiplantae</taxon>
        <taxon>Streptophyta</taxon>
        <taxon>Embryophyta</taxon>
        <taxon>Tracheophyta</taxon>
        <taxon>Spermatophyta</taxon>
        <taxon>Magnoliopsida</taxon>
        <taxon>eudicotyledons</taxon>
        <taxon>Gunneridae</taxon>
        <taxon>Pentapetalae</taxon>
        <taxon>rosids</taxon>
        <taxon>fabids</taxon>
        <taxon>Fabales</taxon>
        <taxon>Fabaceae</taxon>
        <taxon>Papilionoideae</taxon>
        <taxon>50 kb inversion clade</taxon>
        <taxon>NPAAA clade</taxon>
        <taxon>indigoferoid/millettioid clade</taxon>
        <taxon>Phaseoleae</taxon>
        <taxon>Clitoria</taxon>
    </lineage>
</organism>
<name>A0AAN9J7J9_CLITE</name>
<dbReference type="PANTHER" id="PTHR34946:SF8">
    <property type="entry name" value="ZINC FINGER PROTEIN SHOOT GRAVITROPISM 5"/>
    <property type="match status" value="1"/>
</dbReference>
<gene>
    <name evidence="1" type="ORF">RJT34_16504</name>
</gene>
<dbReference type="AlphaFoldDB" id="A0AAN9J7J9"/>
<evidence type="ECO:0000313" key="2">
    <source>
        <dbReference type="Proteomes" id="UP001359559"/>
    </source>
</evidence>
<dbReference type="GO" id="GO:0005634">
    <property type="term" value="C:nucleus"/>
    <property type="evidence" value="ECO:0007669"/>
    <property type="project" value="TreeGrafter"/>
</dbReference>
<reference evidence="1 2" key="1">
    <citation type="submission" date="2024-01" db="EMBL/GenBank/DDBJ databases">
        <title>The genomes of 5 underutilized Papilionoideae crops provide insights into root nodulation and disease resistance.</title>
        <authorList>
            <person name="Yuan L."/>
        </authorList>
    </citation>
    <scope>NUCLEOTIDE SEQUENCE [LARGE SCALE GENOMIC DNA]</scope>
    <source>
        <strain evidence="1">LY-2023</strain>
        <tissue evidence="1">Leaf</tissue>
    </source>
</reference>
<keyword evidence="2" id="KW-1185">Reference proteome</keyword>
<protein>
    <submittedName>
        <fullName evidence="1">Uncharacterized protein</fullName>
    </submittedName>
</protein>